<dbReference type="InterPro" id="IPR025667">
    <property type="entry name" value="SprB_repeat"/>
</dbReference>
<dbReference type="Gene3D" id="2.60.40.740">
    <property type="match status" value="1"/>
</dbReference>
<evidence type="ECO:0000259" key="2">
    <source>
        <dbReference type="Pfam" id="PF18962"/>
    </source>
</evidence>
<evidence type="ECO:0000313" key="4">
    <source>
        <dbReference type="EMBL" id="RBA27562.1"/>
    </source>
</evidence>
<dbReference type="EMBL" id="QLST01000016">
    <property type="protein sequence ID" value="RBA27562.1"/>
    <property type="molecule type" value="Genomic_DNA"/>
</dbReference>
<proteinExistence type="predicted"/>
<dbReference type="NCBIfam" id="TIGR04183">
    <property type="entry name" value="Por_Secre_tail"/>
    <property type="match status" value="1"/>
</dbReference>
<evidence type="ECO:0000256" key="1">
    <source>
        <dbReference type="ARBA" id="ARBA00022729"/>
    </source>
</evidence>
<dbReference type="InterPro" id="IPR013783">
    <property type="entry name" value="Ig-like_fold"/>
</dbReference>
<dbReference type="Pfam" id="PF19081">
    <property type="entry name" value="Ig_7"/>
    <property type="match status" value="1"/>
</dbReference>
<evidence type="ECO:0000259" key="3">
    <source>
        <dbReference type="Pfam" id="PF19081"/>
    </source>
</evidence>
<name>A0A365NZD3_9FLAO</name>
<feature type="domain" description="Secretion system C-terminal sorting" evidence="2">
    <location>
        <begin position="1100"/>
        <end position="1177"/>
    </location>
</feature>
<dbReference type="Pfam" id="PF13573">
    <property type="entry name" value="SprB"/>
    <property type="match status" value="4"/>
</dbReference>
<dbReference type="Proteomes" id="UP000253319">
    <property type="component" value="Unassembled WGS sequence"/>
</dbReference>
<dbReference type="OrthoDB" id="599464at2"/>
<evidence type="ECO:0008006" key="6">
    <source>
        <dbReference type="Google" id="ProtNLM"/>
    </source>
</evidence>
<gene>
    <name evidence="4" type="ORF">DPN68_11330</name>
</gene>
<sequence length="1181" mass="124702">MVFLNRIIMKKFILFYRENAQKLSCSLEYAAGVLRGLGLNSSLQGINFSKKGIYYVAFLLLFFSQSSLHSQIIIDGDPSDWPAVLNNPANTKKAFKHDPFDVLHVDDQWTGGSSDTGANPNTHWFWANGNSNDKGDIANAGAVLLGTKLYFFGDRTAANGNAQIGFWFFKDDVRPTGNGSSSSPFTGEHVNGDILIISNFVNGGGNAQPSIYMWAGKTDVNPGALVLVTGGGLDAALATNSSVVDVPTGQMFNGEMWTFYPKFGETGTYPNPLFFEGYLDLATLPGEYNACFQRFLLETRNSQSINASLQDLVAGQFYGIPPAPTAISNAFCGTGSVSLSASGCNGTLKWYTSASGGVAIGEGSPFNTPEISETTTYYVSCTVDGCEGPRTAVTATINPLPSGVGVPTHVTCYGAATGSIDLTPSGGTPPYTYAWTKLGDVNFAASTQDVSDLTAGVYSVVITDSKGCEGNVQVEIVEAPLVTPEISKNPGNASTLCGVSPSEAQALIDTAFTNWLNEAGAGYESGVHVDNPGTAPYTITISPENPSAPLYSGGSVDVTWTITDACGLTDTVIGTFTVDNNCRIICETVPTDVLCNDGSTGSIAVTASAGFPPYNFYLYLSSDLNTQLDSVLDVDSNPGMATFLNLPAGTYTILITDAVQDLEDPTLCADTSISQPESPLSSQISNIDVLCYGDATGSIDLSPSGGTPPYTFSWSASNGGVIPEGQENIEDLTGLVAGTYSVVIIDANGNEGGCRNENSAEIMQSDELTCSVEKNSDEICIGGLNGSATVSVLGGSGDYTYLWDNGETTATATGLSGGLHSVTITDSNGCVTSCEITIATIPCDDAHCTYTQGFYGNYGGLGCTPDYGTVNSHVMMTNALTQVGGSFNFGSLNTGNYFLLKLSDVTGAGNPAQNKIYKMLPGGGSPRALVGYATYDEYATWSDNDPLVAKGGNKGKINNNLLSQTITLFFNLQMDQSLGGVVLESSFATAKTITCGSNEPNMETAQEFTISSNVISYLENNGGATVANLFALANKSLGGESTGGINAATINNAVDAINRGFDECRVKVVIPEETIETRSIAFDDKDATSNSRPISGNVTIYPVPFQDSFTVDYGLDYDSLIKVQIFDIKGSLIYQLNDIDTKQNHEIRVEPTFNKGKGEMYIVKVITDREVIIKKVISSQF</sequence>
<dbReference type="Pfam" id="PF18962">
    <property type="entry name" value="Por_Secre_tail"/>
    <property type="match status" value="1"/>
</dbReference>
<dbReference type="AlphaFoldDB" id="A0A365NZD3"/>
<dbReference type="InterPro" id="IPR044023">
    <property type="entry name" value="Ig_7"/>
</dbReference>
<reference evidence="4 5" key="1">
    <citation type="submission" date="2018-06" db="EMBL/GenBank/DDBJ databases">
        <title>Flavobacterium tibetense sp. nov., isolated from a wetland YonghuCo on Tibetan Plateau.</title>
        <authorList>
            <person name="Xing P."/>
            <person name="Phurbu D."/>
            <person name="Lu H."/>
        </authorList>
    </citation>
    <scope>NUCLEOTIDE SEQUENCE [LARGE SCALE GENOMIC DNA]</scope>
    <source>
        <strain evidence="4 5">YH5</strain>
    </source>
</reference>
<feature type="domain" description="Ig-like" evidence="3">
    <location>
        <begin position="321"/>
        <end position="399"/>
    </location>
</feature>
<evidence type="ECO:0000313" key="5">
    <source>
        <dbReference type="Proteomes" id="UP000253319"/>
    </source>
</evidence>
<accession>A0A365NZD3</accession>
<dbReference type="InterPro" id="IPR026444">
    <property type="entry name" value="Secre_tail"/>
</dbReference>
<comment type="caution">
    <text evidence="4">The sequence shown here is derived from an EMBL/GenBank/DDBJ whole genome shotgun (WGS) entry which is preliminary data.</text>
</comment>
<keyword evidence="1" id="KW-0732">Signal</keyword>
<dbReference type="Gene3D" id="2.60.40.10">
    <property type="entry name" value="Immunoglobulins"/>
    <property type="match status" value="2"/>
</dbReference>
<organism evidence="4 5">
    <name type="scientific">Flavobacterium tibetense</name>
    <dbReference type="NCBI Taxonomy" id="2233533"/>
    <lineage>
        <taxon>Bacteria</taxon>
        <taxon>Pseudomonadati</taxon>
        <taxon>Bacteroidota</taxon>
        <taxon>Flavobacteriia</taxon>
        <taxon>Flavobacteriales</taxon>
        <taxon>Flavobacteriaceae</taxon>
        <taxon>Flavobacterium</taxon>
    </lineage>
</organism>
<protein>
    <recommendedName>
        <fullName evidence="6">Ig-like domain-containing protein</fullName>
    </recommendedName>
</protein>
<keyword evidence="5" id="KW-1185">Reference proteome</keyword>